<sequence length="39" mass="4363">MRAAFALRVAALSRAIAAIARRWADADTWTDTLTWKDAE</sequence>
<protein>
    <submittedName>
        <fullName evidence="1">Uncharacterized protein</fullName>
    </submittedName>
</protein>
<reference evidence="1" key="2">
    <citation type="submission" date="2020-09" db="EMBL/GenBank/DDBJ databases">
        <authorList>
            <person name="Sun Q."/>
            <person name="Zhou Y."/>
        </authorList>
    </citation>
    <scope>NUCLEOTIDE SEQUENCE</scope>
    <source>
        <strain evidence="1">CGMCC 1.15330</strain>
    </source>
</reference>
<dbReference type="AlphaFoldDB" id="A0A916SY38"/>
<evidence type="ECO:0000313" key="2">
    <source>
        <dbReference type="Proteomes" id="UP000623067"/>
    </source>
</evidence>
<comment type="caution">
    <text evidence="1">The sequence shown here is derived from an EMBL/GenBank/DDBJ whole genome shotgun (WGS) entry which is preliminary data.</text>
</comment>
<name>A0A916SY38_9SPHN</name>
<evidence type="ECO:0000313" key="1">
    <source>
        <dbReference type="EMBL" id="GGB21605.1"/>
    </source>
</evidence>
<accession>A0A916SY38</accession>
<organism evidence="1 2">
    <name type="scientific">Sphingomonas metalli</name>
    <dbReference type="NCBI Taxonomy" id="1779358"/>
    <lineage>
        <taxon>Bacteria</taxon>
        <taxon>Pseudomonadati</taxon>
        <taxon>Pseudomonadota</taxon>
        <taxon>Alphaproteobacteria</taxon>
        <taxon>Sphingomonadales</taxon>
        <taxon>Sphingomonadaceae</taxon>
        <taxon>Sphingomonas</taxon>
    </lineage>
</organism>
<keyword evidence="2" id="KW-1185">Reference proteome</keyword>
<dbReference type="EMBL" id="BMIH01000001">
    <property type="protein sequence ID" value="GGB21605.1"/>
    <property type="molecule type" value="Genomic_DNA"/>
</dbReference>
<dbReference type="Proteomes" id="UP000623067">
    <property type="component" value="Unassembled WGS sequence"/>
</dbReference>
<gene>
    <name evidence="1" type="ORF">GCM10011380_08990</name>
</gene>
<proteinExistence type="predicted"/>
<reference evidence="1" key="1">
    <citation type="journal article" date="2014" name="Int. J. Syst. Evol. Microbiol.">
        <title>Complete genome sequence of Corynebacterium casei LMG S-19264T (=DSM 44701T), isolated from a smear-ripened cheese.</title>
        <authorList>
            <consortium name="US DOE Joint Genome Institute (JGI-PGF)"/>
            <person name="Walter F."/>
            <person name="Albersmeier A."/>
            <person name="Kalinowski J."/>
            <person name="Ruckert C."/>
        </authorList>
    </citation>
    <scope>NUCLEOTIDE SEQUENCE</scope>
    <source>
        <strain evidence="1">CGMCC 1.15330</strain>
    </source>
</reference>